<dbReference type="EMBL" id="BARW01001344">
    <property type="protein sequence ID" value="GAI72799.1"/>
    <property type="molecule type" value="Genomic_DNA"/>
</dbReference>
<dbReference type="InterPro" id="IPR002930">
    <property type="entry name" value="GCV_H"/>
</dbReference>
<organism evidence="1">
    <name type="scientific">marine sediment metagenome</name>
    <dbReference type="NCBI Taxonomy" id="412755"/>
    <lineage>
        <taxon>unclassified sequences</taxon>
        <taxon>metagenomes</taxon>
        <taxon>ecological metagenomes</taxon>
    </lineage>
</organism>
<sequence length="58" mass="6544">MNPKEYKYTQEHEWICPESGDKGKVGITDYAQSQLGDIVFIELLSPGTQVEQSQKIGE</sequence>
<dbReference type="GO" id="GO:0005829">
    <property type="term" value="C:cytosol"/>
    <property type="evidence" value="ECO:0007669"/>
    <property type="project" value="TreeGrafter"/>
</dbReference>
<evidence type="ECO:0008006" key="2">
    <source>
        <dbReference type="Google" id="ProtNLM"/>
    </source>
</evidence>
<dbReference type="Pfam" id="PF01597">
    <property type="entry name" value="GCV_H"/>
    <property type="match status" value="1"/>
</dbReference>
<comment type="caution">
    <text evidence="1">The sequence shown here is derived from an EMBL/GenBank/DDBJ whole genome shotgun (WGS) entry which is preliminary data.</text>
</comment>
<gene>
    <name evidence="1" type="ORF">S12H4_04383</name>
</gene>
<dbReference type="CDD" id="cd06848">
    <property type="entry name" value="GCS_H"/>
    <property type="match status" value="1"/>
</dbReference>
<accession>X1SY90</accession>
<proteinExistence type="predicted"/>
<protein>
    <recommendedName>
        <fullName evidence="2">Glycine cleavage system protein H</fullName>
    </recommendedName>
</protein>
<dbReference type="GO" id="GO:0019464">
    <property type="term" value="P:glycine decarboxylation via glycine cleavage system"/>
    <property type="evidence" value="ECO:0007669"/>
    <property type="project" value="InterPro"/>
</dbReference>
<reference evidence="1" key="1">
    <citation type="journal article" date="2014" name="Front. Microbiol.">
        <title>High frequency of phylogenetically diverse reductive dehalogenase-homologous genes in deep subseafloor sedimentary metagenomes.</title>
        <authorList>
            <person name="Kawai M."/>
            <person name="Futagami T."/>
            <person name="Toyoda A."/>
            <person name="Takaki Y."/>
            <person name="Nishi S."/>
            <person name="Hori S."/>
            <person name="Arai W."/>
            <person name="Tsubouchi T."/>
            <person name="Morono Y."/>
            <person name="Uchiyama I."/>
            <person name="Ito T."/>
            <person name="Fujiyama A."/>
            <person name="Inagaki F."/>
            <person name="Takami H."/>
        </authorList>
    </citation>
    <scope>NUCLEOTIDE SEQUENCE</scope>
    <source>
        <strain evidence="1">Expedition CK06-06</strain>
    </source>
</reference>
<dbReference type="Gene3D" id="2.40.50.100">
    <property type="match status" value="1"/>
</dbReference>
<dbReference type="InterPro" id="IPR033753">
    <property type="entry name" value="GCV_H/Fam206"/>
</dbReference>
<dbReference type="InterPro" id="IPR011053">
    <property type="entry name" value="Single_hybrid_motif"/>
</dbReference>
<evidence type="ECO:0000313" key="1">
    <source>
        <dbReference type="EMBL" id="GAI72799.1"/>
    </source>
</evidence>
<name>X1SY90_9ZZZZ</name>
<dbReference type="GO" id="GO:0009249">
    <property type="term" value="P:protein lipoylation"/>
    <property type="evidence" value="ECO:0007669"/>
    <property type="project" value="TreeGrafter"/>
</dbReference>
<dbReference type="PANTHER" id="PTHR11715">
    <property type="entry name" value="GLYCINE CLEAVAGE SYSTEM H PROTEIN"/>
    <property type="match status" value="1"/>
</dbReference>
<dbReference type="GO" id="GO:0005960">
    <property type="term" value="C:glycine cleavage complex"/>
    <property type="evidence" value="ECO:0007669"/>
    <property type="project" value="InterPro"/>
</dbReference>
<dbReference type="AlphaFoldDB" id="X1SY90"/>
<dbReference type="PANTHER" id="PTHR11715:SF3">
    <property type="entry name" value="GLYCINE CLEAVAGE SYSTEM H PROTEIN-RELATED"/>
    <property type="match status" value="1"/>
</dbReference>
<feature type="non-terminal residue" evidence="1">
    <location>
        <position position="58"/>
    </location>
</feature>
<dbReference type="SUPFAM" id="SSF51230">
    <property type="entry name" value="Single hybrid motif"/>
    <property type="match status" value="1"/>
</dbReference>